<dbReference type="PANTHER" id="PTHR46230:SF4">
    <property type="entry name" value="PROTEIN BOLA4, CHLOROPLASTIC_MITOCHONDRIAL"/>
    <property type="match status" value="1"/>
</dbReference>
<feature type="transmembrane region" description="Helical" evidence="2">
    <location>
        <begin position="20"/>
        <end position="39"/>
    </location>
</feature>
<dbReference type="InterPro" id="IPR002634">
    <property type="entry name" value="BolA"/>
</dbReference>
<evidence type="ECO:0000256" key="1">
    <source>
        <dbReference type="RuleBase" id="RU003860"/>
    </source>
</evidence>
<name>A0A7S4MWT6_9STRA</name>
<comment type="similarity">
    <text evidence="1">Belongs to the BolA/IbaG family.</text>
</comment>
<accession>A0A7S4MWT6</accession>
<sequence length="146" mass="15964">MVEDSRSVIGRESCGRVMHVYFISVLAAIMFAAAAKAFTAAPRSVVSRSGGRHIARFMSTDDTDSSVVDICREKISAALETKDVKVTGAYDDPNGSHISIEVVSELFEGKRPVQRQQLVYKAIWEELQGAVHAVDSMICKTPEDSK</sequence>
<protein>
    <submittedName>
        <fullName evidence="3">Uncharacterized protein</fullName>
    </submittedName>
</protein>
<dbReference type="Pfam" id="PF01722">
    <property type="entry name" value="BolA"/>
    <property type="match status" value="1"/>
</dbReference>
<organism evidence="3">
    <name type="scientific">Odontella aurita</name>
    <dbReference type="NCBI Taxonomy" id="265563"/>
    <lineage>
        <taxon>Eukaryota</taxon>
        <taxon>Sar</taxon>
        <taxon>Stramenopiles</taxon>
        <taxon>Ochrophyta</taxon>
        <taxon>Bacillariophyta</taxon>
        <taxon>Mediophyceae</taxon>
        <taxon>Biddulphiophycidae</taxon>
        <taxon>Eupodiscales</taxon>
        <taxon>Odontellaceae</taxon>
        <taxon>Odontella</taxon>
    </lineage>
</organism>
<keyword evidence="2" id="KW-0812">Transmembrane</keyword>
<evidence type="ECO:0000313" key="3">
    <source>
        <dbReference type="EMBL" id="CAE2249870.1"/>
    </source>
</evidence>
<dbReference type="SUPFAM" id="SSF82657">
    <property type="entry name" value="BolA-like"/>
    <property type="match status" value="1"/>
</dbReference>
<keyword evidence="2" id="KW-1133">Transmembrane helix</keyword>
<gene>
    <name evidence="3" type="ORF">OAUR00152_LOCUS20752</name>
</gene>
<reference evidence="3" key="1">
    <citation type="submission" date="2021-01" db="EMBL/GenBank/DDBJ databases">
        <authorList>
            <person name="Corre E."/>
            <person name="Pelletier E."/>
            <person name="Niang G."/>
            <person name="Scheremetjew M."/>
            <person name="Finn R."/>
            <person name="Kale V."/>
            <person name="Holt S."/>
            <person name="Cochrane G."/>
            <person name="Meng A."/>
            <person name="Brown T."/>
            <person name="Cohen L."/>
        </authorList>
    </citation>
    <scope>NUCLEOTIDE SEQUENCE</scope>
    <source>
        <strain evidence="3">Isolate 1302-5</strain>
    </source>
</reference>
<dbReference type="Gene3D" id="3.30.300.90">
    <property type="entry name" value="BolA-like"/>
    <property type="match status" value="1"/>
</dbReference>
<evidence type="ECO:0000256" key="2">
    <source>
        <dbReference type="SAM" id="Phobius"/>
    </source>
</evidence>
<dbReference type="InterPro" id="IPR036065">
    <property type="entry name" value="BolA-like_sf"/>
</dbReference>
<dbReference type="PANTHER" id="PTHR46230">
    <property type="match status" value="1"/>
</dbReference>
<dbReference type="AlphaFoldDB" id="A0A7S4MWT6"/>
<keyword evidence="2" id="KW-0472">Membrane</keyword>
<proteinExistence type="inferred from homology"/>
<dbReference type="GO" id="GO:0016226">
    <property type="term" value="P:iron-sulfur cluster assembly"/>
    <property type="evidence" value="ECO:0007669"/>
    <property type="project" value="TreeGrafter"/>
</dbReference>
<dbReference type="EMBL" id="HBKQ01030490">
    <property type="protein sequence ID" value="CAE2249870.1"/>
    <property type="molecule type" value="Transcribed_RNA"/>
</dbReference>